<protein>
    <recommendedName>
        <fullName evidence="13">OPT-domain-containing protein</fullName>
    </recommendedName>
</protein>
<dbReference type="Pfam" id="PF03169">
    <property type="entry name" value="OPT"/>
    <property type="match status" value="2"/>
</dbReference>
<feature type="transmembrane region" description="Helical" evidence="10">
    <location>
        <begin position="934"/>
        <end position="957"/>
    </location>
</feature>
<feature type="transmembrane region" description="Helical" evidence="10">
    <location>
        <begin position="1322"/>
        <end position="1345"/>
    </location>
</feature>
<feature type="transmembrane region" description="Helical" evidence="10">
    <location>
        <begin position="1239"/>
        <end position="1262"/>
    </location>
</feature>
<reference evidence="11" key="1">
    <citation type="journal article" date="2020" name="Fungal Divers.">
        <title>Resolving the Mortierellaceae phylogeny through synthesis of multi-gene phylogenetics and phylogenomics.</title>
        <authorList>
            <person name="Vandepol N."/>
            <person name="Liber J."/>
            <person name="Desiro A."/>
            <person name="Na H."/>
            <person name="Kennedy M."/>
            <person name="Barry K."/>
            <person name="Grigoriev I.V."/>
            <person name="Miller A.N."/>
            <person name="O'Donnell K."/>
            <person name="Stajich J.E."/>
            <person name="Bonito G."/>
        </authorList>
    </citation>
    <scope>NUCLEOTIDE SEQUENCE</scope>
    <source>
        <strain evidence="11">NVP60</strain>
    </source>
</reference>
<evidence type="ECO:0000256" key="4">
    <source>
        <dbReference type="ARBA" id="ARBA00022692"/>
    </source>
</evidence>
<dbReference type="InterPro" id="IPR004648">
    <property type="entry name" value="Oligpept_transpt"/>
</dbReference>
<keyword evidence="3" id="KW-0813">Transport</keyword>
<evidence type="ECO:0000313" key="12">
    <source>
        <dbReference type="Proteomes" id="UP000823405"/>
    </source>
</evidence>
<name>A0A9P6R8B1_9FUNG</name>
<accession>A0A9P6R8B1</accession>
<feature type="transmembrane region" description="Helical" evidence="10">
    <location>
        <begin position="771"/>
        <end position="792"/>
    </location>
</feature>
<evidence type="ECO:0000256" key="5">
    <source>
        <dbReference type="ARBA" id="ARBA00022856"/>
    </source>
</evidence>
<dbReference type="InterPro" id="IPR004813">
    <property type="entry name" value="OPT"/>
</dbReference>
<feature type="transmembrane region" description="Helical" evidence="10">
    <location>
        <begin position="1578"/>
        <end position="1595"/>
    </location>
</feature>
<evidence type="ECO:0000256" key="1">
    <source>
        <dbReference type="ARBA" id="ARBA00004141"/>
    </source>
</evidence>
<feature type="transmembrane region" description="Helical" evidence="10">
    <location>
        <begin position="614"/>
        <end position="634"/>
    </location>
</feature>
<evidence type="ECO:0000256" key="6">
    <source>
        <dbReference type="ARBA" id="ARBA00022927"/>
    </source>
</evidence>
<feature type="compositionally biased region" description="Polar residues" evidence="9">
    <location>
        <begin position="16"/>
        <end position="29"/>
    </location>
</feature>
<evidence type="ECO:0000256" key="8">
    <source>
        <dbReference type="ARBA" id="ARBA00023136"/>
    </source>
</evidence>
<feature type="region of interest" description="Disordered" evidence="9">
    <location>
        <begin position="118"/>
        <end position="167"/>
    </location>
</feature>
<feature type="transmembrane region" description="Helical" evidence="10">
    <location>
        <begin position="1555"/>
        <end position="1572"/>
    </location>
</feature>
<dbReference type="EMBL" id="JAAAIN010000431">
    <property type="protein sequence ID" value="KAG0314602.1"/>
    <property type="molecule type" value="Genomic_DNA"/>
</dbReference>
<dbReference type="GO" id="GO:0035673">
    <property type="term" value="F:oligopeptide transmembrane transporter activity"/>
    <property type="evidence" value="ECO:0007669"/>
    <property type="project" value="InterPro"/>
</dbReference>
<feature type="transmembrane region" description="Helical" evidence="10">
    <location>
        <begin position="858"/>
        <end position="875"/>
    </location>
</feature>
<feature type="compositionally biased region" description="Polar residues" evidence="9">
    <location>
        <begin position="334"/>
        <end position="348"/>
    </location>
</feature>
<feature type="region of interest" description="Disordered" evidence="9">
    <location>
        <begin position="1504"/>
        <end position="1542"/>
    </location>
</feature>
<feature type="transmembrane region" description="Helical" evidence="10">
    <location>
        <begin position="1213"/>
        <end position="1232"/>
    </location>
</feature>
<comment type="caution">
    <text evidence="11">The sequence shown here is derived from an EMBL/GenBank/DDBJ whole genome shotgun (WGS) entry which is preliminary data.</text>
</comment>
<evidence type="ECO:0000256" key="2">
    <source>
        <dbReference type="ARBA" id="ARBA00008807"/>
    </source>
</evidence>
<keyword evidence="12" id="KW-1185">Reference proteome</keyword>
<dbReference type="OrthoDB" id="9986677at2759"/>
<comment type="similarity">
    <text evidence="2">Belongs to the oligopeptide OPT transporter family.</text>
</comment>
<feature type="transmembrane region" description="Helical" evidence="10">
    <location>
        <begin position="1607"/>
        <end position="1632"/>
    </location>
</feature>
<feature type="region of interest" description="Disordered" evidence="9">
    <location>
        <begin position="1"/>
        <end position="29"/>
    </location>
</feature>
<keyword evidence="7 10" id="KW-1133">Transmembrane helix</keyword>
<dbReference type="PANTHER" id="PTHR22601">
    <property type="entry name" value="ISP4 LIKE PROTEIN"/>
    <property type="match status" value="1"/>
</dbReference>
<feature type="compositionally biased region" description="Low complexity" evidence="9">
    <location>
        <begin position="706"/>
        <end position="718"/>
    </location>
</feature>
<comment type="subcellular location">
    <subcellularLocation>
        <location evidence="1">Membrane</location>
        <topology evidence="1">Multi-pass membrane protein</topology>
    </subcellularLocation>
</comment>
<evidence type="ECO:0000256" key="3">
    <source>
        <dbReference type="ARBA" id="ARBA00022448"/>
    </source>
</evidence>
<feature type="transmembrane region" description="Helical" evidence="10">
    <location>
        <begin position="1393"/>
        <end position="1412"/>
    </location>
</feature>
<dbReference type="Proteomes" id="UP000823405">
    <property type="component" value="Unassembled WGS sequence"/>
</dbReference>
<evidence type="ECO:0000256" key="7">
    <source>
        <dbReference type="ARBA" id="ARBA00022989"/>
    </source>
</evidence>
<evidence type="ECO:0000256" key="10">
    <source>
        <dbReference type="SAM" id="Phobius"/>
    </source>
</evidence>
<keyword evidence="6" id="KW-0653">Protein transport</keyword>
<feature type="compositionally biased region" description="Low complexity" evidence="9">
    <location>
        <begin position="311"/>
        <end position="328"/>
    </location>
</feature>
<gene>
    <name evidence="11" type="ORF">BGZ97_009126</name>
</gene>
<dbReference type="NCBIfam" id="TIGR00728">
    <property type="entry name" value="OPT_sfam"/>
    <property type="match status" value="2"/>
</dbReference>
<feature type="region of interest" description="Disordered" evidence="9">
    <location>
        <begin position="1459"/>
        <end position="1481"/>
    </location>
</feature>
<keyword evidence="5" id="KW-0571">Peptide transport</keyword>
<evidence type="ECO:0000313" key="11">
    <source>
        <dbReference type="EMBL" id="KAG0314602.1"/>
    </source>
</evidence>
<keyword evidence="8 10" id="KW-0472">Membrane</keyword>
<dbReference type="GO" id="GO:0015031">
    <property type="term" value="P:protein transport"/>
    <property type="evidence" value="ECO:0007669"/>
    <property type="project" value="UniProtKB-KW"/>
</dbReference>
<evidence type="ECO:0000256" key="9">
    <source>
        <dbReference type="SAM" id="MobiDB-lite"/>
    </source>
</evidence>
<proteinExistence type="inferred from homology"/>
<sequence>MEATGSGTSITGGSGQHRSSSPSPGSFRNLSSKLAATTIRKLSVSQKSLFSSSKEDLLVGTNSCQCCQENVSREDLNDPLGSEPSRVGDCCCCVNQQGAGGLGDGSVCSGDGNMPATPGNNGNSKGLKMPSKLSLRGPSSTGSGGGGSRSRKDKNKTPRKSREMEYNLSSQFVREEFAQYNYERQIEDFQRAARVFKEQKALTTAAAAASIAAEARAAIAEAAQAAAAEAAKNKKQQMSEGEKSTSSSETGSLTIDPIQETEEEANDRKEMTNRHSTHSNDGNSKSRKKSVTSSTRSGGLFRSVSRHQRRVGSSTVSASSAKSPSRKGYGSNIGGVTSHGSRGSSIHTGKSDASYLELGQVGMGMGMDLKLPGLGLGLGLGSGFGLDVKDFEPLSEISSAGGQVVAHSTDVTAIDVRSVTINHNHKHSDEMAAFEDIPLRDMAFSLPLSRHGKNSTIKLQEDTRSLHGRPSNVSQDIREGMTSASAAGNASKKGDLTRTGRSVHSICSVDTVSQQIAARHHQHSRLANLSNVASMHSQSQALHSNSETAVGSGAGGCAAIAGGSVLGTGLGDGSGSSAYHSATGNILENSPIQVVRATVGTVDDSSLPCFTFRMWTLSTVFVVIGAAIAEYNFFRSNSAYFSIYFVQLASYFCGKAMARWLPTHEFELSIPGVNWLLNRKRQGSTDMDTVGDEGDVGINSDDSTPSGGRRVGSNVNGGPIRGTYRNGLGRPNIKSTKTGFGSGFRGTPQGRKRLSWKFTLNPGKFNMKEHMLIGIAAAAGCSPAYATNVLAIQDLVFALPLGSLTGIGLVVSSQLIGFSMAWLLFDYVIKPSVMIWPATLVNVSLYNTLHEHKVLTRWFTRMQLFWYAFLAVFIYQWLPRMFMPVLTSMALLCWINPSNNVLRKLGSGYMGLGMGCISLDWSIISGVGPLFTPWWAQCNFFVGLILMLWIITPIIYFSDYWSAMSYPIVSSNLFDSSSELYDVSRIVNKDLSFNLTMYESYSPIIMTPYFAITYGTSFMAVIATFVHVSLYYGSDIWLIAKTRFTRRIDRIEGSPLVQSLKVLFGKGSHYEPGQDTYQSKTTGIASVTDPGHAYIGLEGSPLGRRNSESVSFRNEVVDGGAGMGGMSGLGSVDDRRSFTPSLHYRQQSQHQQHNQYQYQDTLFSSGLRQSSECPSRKGANHCVDDRDQIPTEMFGTEDIHTALMRAYPEIPGWWFGILFAICFTMAVFVCITTDIRLPVYAFILALVLAAVFAIPMAIIQALSSSQVGLNVLSEVICGYLLPGNQLGNSVFKCYSYMALYQCLNLTQAFKLGHYMKVPPRKIFITVIYGTLVGAFVNLQVLNWILKYNRDALFDANPHSGWSFRNLDLFFSASLLWGAISPERLFEQGSIYQFLPYCFLIGIFLPIPFYVMYRHYPPFGTMCKGDSWFFFLPKCTCPPAGTASSSTPSSTGEEVFGQIRTQDIGSGGVGGAAGPESAESKMSKNLEAGHASGCWPFLHRRNGTANQSANARQDKEKSADTNATSSPTPATAPPPTPPHMYYGHPDSVWDNRLRRLPWHLINTPLICVGASFVPQAPASFVTSAGLVAFCFAFLVLRFRHEWWRRYTFVLAAALDAGTQICNMAIFVVFSLILNGTIEFPDWLGNDATNPEKCGVGDGYN</sequence>
<feature type="compositionally biased region" description="Basic residues" evidence="9">
    <location>
        <begin position="149"/>
        <end position="159"/>
    </location>
</feature>
<feature type="transmembrane region" description="Helical" evidence="10">
    <location>
        <begin position="1009"/>
        <end position="1032"/>
    </location>
</feature>
<feature type="transmembrane region" description="Helical" evidence="10">
    <location>
        <begin position="804"/>
        <end position="825"/>
    </location>
</feature>
<organism evidence="11 12">
    <name type="scientific">Linnemannia gamsii</name>
    <dbReference type="NCBI Taxonomy" id="64522"/>
    <lineage>
        <taxon>Eukaryota</taxon>
        <taxon>Fungi</taxon>
        <taxon>Fungi incertae sedis</taxon>
        <taxon>Mucoromycota</taxon>
        <taxon>Mortierellomycotina</taxon>
        <taxon>Mortierellomycetes</taxon>
        <taxon>Mortierellales</taxon>
        <taxon>Mortierellaceae</taxon>
        <taxon>Linnemannia</taxon>
    </lineage>
</organism>
<feature type="region of interest" description="Disordered" evidence="9">
    <location>
        <begin position="687"/>
        <end position="728"/>
    </location>
</feature>
<evidence type="ECO:0008006" key="13">
    <source>
        <dbReference type="Google" id="ProtNLM"/>
    </source>
</evidence>
<keyword evidence="4 10" id="KW-0812">Transmembrane</keyword>
<feature type="region of interest" description="Disordered" evidence="9">
    <location>
        <begin position="231"/>
        <end position="348"/>
    </location>
</feature>
<feature type="transmembrane region" description="Helical" evidence="10">
    <location>
        <begin position="909"/>
        <end position="928"/>
    </location>
</feature>
<dbReference type="GO" id="GO:0016020">
    <property type="term" value="C:membrane"/>
    <property type="evidence" value="ECO:0007669"/>
    <property type="project" value="UniProtKB-SubCell"/>
</dbReference>